<proteinExistence type="predicted"/>
<comment type="subcellular location">
    <subcellularLocation>
        <location evidence="1">Secreted</location>
    </subcellularLocation>
</comment>
<dbReference type="Ensembl" id="ENSPMRT00000023967.1">
    <property type="protein sequence ID" value="ENSPMRP00000022554.1"/>
    <property type="gene ID" value="ENSPMRG00000014650.1"/>
</dbReference>
<dbReference type="AlphaFoldDB" id="A0A670JG20"/>
<dbReference type="InterPro" id="IPR052424">
    <property type="entry name" value="Kielin_Chordin-BMP_Reg"/>
</dbReference>
<protein>
    <recommendedName>
        <fullName evidence="4">VWFD domain-containing protein</fullName>
    </recommendedName>
</protein>
<feature type="domain" description="VWFD" evidence="4">
    <location>
        <begin position="75"/>
        <end position="141"/>
    </location>
</feature>
<dbReference type="GO" id="GO:0005576">
    <property type="term" value="C:extracellular region"/>
    <property type="evidence" value="ECO:0007669"/>
    <property type="project" value="UniProtKB-SubCell"/>
</dbReference>
<reference evidence="5 6" key="1">
    <citation type="journal article" date="2019" name="Proc. Natl. Acad. Sci. U.S.A.">
        <title>Regulatory changes in pterin and carotenoid genes underlie balanced color polymorphisms in the wall lizard.</title>
        <authorList>
            <person name="Andrade P."/>
            <person name="Pinho C."/>
            <person name="Perez I de Lanuza G."/>
            <person name="Afonso S."/>
            <person name="Brejcha J."/>
            <person name="Rubin C.J."/>
            <person name="Wallerman O."/>
            <person name="Pereira P."/>
            <person name="Sabatino S.J."/>
            <person name="Bellati A."/>
            <person name="Pellitteri-Rosa D."/>
            <person name="Bosakova Z."/>
            <person name="Bunikis I."/>
            <person name="Carretero M.A."/>
            <person name="Feiner N."/>
            <person name="Marsik P."/>
            <person name="Pauperio F."/>
            <person name="Salvi D."/>
            <person name="Soler L."/>
            <person name="While G.M."/>
            <person name="Uller T."/>
            <person name="Font E."/>
            <person name="Andersson L."/>
            <person name="Carneiro M."/>
        </authorList>
    </citation>
    <scope>NUCLEOTIDE SEQUENCE</scope>
</reference>
<dbReference type="Proteomes" id="UP000472272">
    <property type="component" value="Chromosome 8"/>
</dbReference>
<dbReference type="PANTHER" id="PTHR46698">
    <property type="entry name" value="CROSSVEINLESS 2"/>
    <property type="match status" value="1"/>
</dbReference>
<reference evidence="5" key="2">
    <citation type="submission" date="2025-08" db="UniProtKB">
        <authorList>
            <consortium name="Ensembl"/>
        </authorList>
    </citation>
    <scope>IDENTIFICATION</scope>
</reference>
<evidence type="ECO:0000313" key="5">
    <source>
        <dbReference type="Ensembl" id="ENSPMRP00000022554.1"/>
    </source>
</evidence>
<dbReference type="Pfam" id="PF12714">
    <property type="entry name" value="TILa"/>
    <property type="match status" value="1"/>
</dbReference>
<organism evidence="5 6">
    <name type="scientific">Podarcis muralis</name>
    <name type="common">Wall lizard</name>
    <name type="synonym">Lacerta muralis</name>
    <dbReference type="NCBI Taxonomy" id="64176"/>
    <lineage>
        <taxon>Eukaryota</taxon>
        <taxon>Metazoa</taxon>
        <taxon>Chordata</taxon>
        <taxon>Craniata</taxon>
        <taxon>Vertebrata</taxon>
        <taxon>Euteleostomi</taxon>
        <taxon>Lepidosauria</taxon>
        <taxon>Squamata</taxon>
        <taxon>Bifurcata</taxon>
        <taxon>Unidentata</taxon>
        <taxon>Episquamata</taxon>
        <taxon>Laterata</taxon>
        <taxon>Lacertibaenia</taxon>
        <taxon>Lacertidae</taxon>
        <taxon>Podarcis</taxon>
    </lineage>
</organism>
<name>A0A670JG20_PODMU</name>
<evidence type="ECO:0000313" key="6">
    <source>
        <dbReference type="Proteomes" id="UP000472272"/>
    </source>
</evidence>
<dbReference type="PROSITE" id="PS51233">
    <property type="entry name" value="VWFD"/>
    <property type="match status" value="1"/>
</dbReference>
<dbReference type="InterPro" id="IPR001846">
    <property type="entry name" value="VWF_type-D"/>
</dbReference>
<evidence type="ECO:0000256" key="3">
    <source>
        <dbReference type="ARBA" id="ARBA00022729"/>
    </source>
</evidence>
<dbReference type="Pfam" id="PF00094">
    <property type="entry name" value="VWD"/>
    <property type="match status" value="1"/>
</dbReference>
<reference evidence="5" key="3">
    <citation type="submission" date="2025-09" db="UniProtKB">
        <authorList>
            <consortium name="Ensembl"/>
        </authorList>
    </citation>
    <scope>IDENTIFICATION</scope>
</reference>
<evidence type="ECO:0000256" key="1">
    <source>
        <dbReference type="ARBA" id="ARBA00004613"/>
    </source>
</evidence>
<evidence type="ECO:0000259" key="4">
    <source>
        <dbReference type="PROSITE" id="PS51233"/>
    </source>
</evidence>
<dbReference type="OMA" id="QPHCVHF"/>
<dbReference type="GeneTree" id="ENSGT00950000183155"/>
<keyword evidence="3" id="KW-0732">Signal</keyword>
<dbReference type="PANTHER" id="PTHR46698:SF7">
    <property type="entry name" value="VWFD DOMAIN-CONTAINING PROTEIN"/>
    <property type="match status" value="1"/>
</dbReference>
<keyword evidence="6" id="KW-1185">Reference proteome</keyword>
<accession>A0A670JG20</accession>
<evidence type="ECO:0000256" key="2">
    <source>
        <dbReference type="ARBA" id="ARBA00022525"/>
    </source>
</evidence>
<keyword evidence="2" id="KW-0964">Secreted</keyword>
<sequence>LDDCSTVVPWLWNRIHSRSMSYSRGEEFWADEGCHTRCKCDSKLGKVTCTKSSCKANEKCALVNGIWGCHPTSYSTCIGTGDPHYTTFDGKKFDFMGTCIYQMAGVCSKDPTLTPFLVTVENNNRGSKAVCTPAPSANKAR</sequence>
<dbReference type="InterPro" id="IPR025615">
    <property type="entry name" value="TILa_dom"/>
</dbReference>
<dbReference type="GO" id="GO:0030513">
    <property type="term" value="P:positive regulation of BMP signaling pathway"/>
    <property type="evidence" value="ECO:0007669"/>
    <property type="project" value="TreeGrafter"/>
</dbReference>